<keyword evidence="3" id="KW-1185">Reference proteome</keyword>
<keyword evidence="2" id="KW-0614">Plasmid</keyword>
<evidence type="ECO:0000313" key="2">
    <source>
        <dbReference type="EMBL" id="WNY70925.1"/>
    </source>
</evidence>
<sequence>MQKKFSKLFRCARFLYNKMLSDRKDCCEKISKILLRIQISISINKSFFS</sequence>
<dbReference type="Pfam" id="PF12323">
    <property type="entry name" value="HTH_OrfB_IS605"/>
    <property type="match status" value="1"/>
</dbReference>
<protein>
    <submittedName>
        <fullName evidence="2">Helix-turn-helix domain-containing protein</fullName>
    </submittedName>
</protein>
<dbReference type="RefSeq" id="WP_301366273.1">
    <property type="nucleotide sequence ID" value="NZ_CP124074.1"/>
</dbReference>
<feature type="domain" description="Transposase putative helix-turn-helix" evidence="1">
    <location>
        <begin position="2"/>
        <end position="25"/>
    </location>
</feature>
<evidence type="ECO:0000259" key="1">
    <source>
        <dbReference type="Pfam" id="PF12323"/>
    </source>
</evidence>
<name>A0ABZ0CLF9_9SPIR</name>
<accession>A0ABZ0CLF9</accession>
<dbReference type="Proteomes" id="UP001302829">
    <property type="component" value="Plasmid lp17"/>
</dbReference>
<organism evidence="2 3">
    <name type="scientific">Borreliella californiensis</name>
    <dbReference type="NCBI Taxonomy" id="373543"/>
    <lineage>
        <taxon>Bacteria</taxon>
        <taxon>Pseudomonadati</taxon>
        <taxon>Spirochaetota</taxon>
        <taxon>Spirochaetia</taxon>
        <taxon>Spirochaetales</taxon>
        <taxon>Borreliaceae</taxon>
        <taxon>Borreliella</taxon>
    </lineage>
</organism>
<evidence type="ECO:0000313" key="3">
    <source>
        <dbReference type="Proteomes" id="UP001302829"/>
    </source>
</evidence>
<dbReference type="EMBL" id="CP132478">
    <property type="protein sequence ID" value="WNY70925.1"/>
    <property type="molecule type" value="Genomic_DNA"/>
</dbReference>
<reference evidence="2" key="1">
    <citation type="submission" date="2023-07" db="EMBL/GenBank/DDBJ databases">
        <title>Genome sequencing of multiple Borrelia sensu lato isolates.</title>
        <authorList>
            <person name="Mongodin E.F."/>
            <person name="Rudenko N."/>
            <person name="Fraser C.M."/>
            <person name="Schutzer S."/>
            <person name="Luft B."/>
            <person name="Morgan R."/>
            <person name="Chastens S."/>
            <person name="Qiu W."/>
        </authorList>
    </citation>
    <scope>NUCLEOTIDE SEQUENCE [LARGE SCALE GENOMIC DNA]</scope>
    <source>
        <strain evidence="2">CA446</strain>
    </source>
</reference>
<geneLocation type="plasmid" evidence="2 3">
    <name>lp17</name>
</geneLocation>
<gene>
    <name evidence="2" type="ORF">QIA39_04460</name>
</gene>
<dbReference type="InterPro" id="IPR021027">
    <property type="entry name" value="Transposase_put_HTH"/>
</dbReference>
<proteinExistence type="predicted"/>